<evidence type="ECO:0000259" key="3">
    <source>
        <dbReference type="Pfam" id="PF02397"/>
    </source>
</evidence>
<dbReference type="PANTHER" id="PTHR30576">
    <property type="entry name" value="COLANIC BIOSYNTHESIS UDP-GLUCOSE LIPID CARRIER TRANSFERASE"/>
    <property type="match status" value="1"/>
</dbReference>
<keyword evidence="2" id="KW-0812">Transmembrane</keyword>
<feature type="domain" description="Bacterial sugar transferase" evidence="3">
    <location>
        <begin position="35"/>
        <end position="227"/>
    </location>
</feature>
<evidence type="ECO:0000313" key="4">
    <source>
        <dbReference type="EMBL" id="EUC58166.1"/>
    </source>
</evidence>
<dbReference type="PATRIC" id="fig|1401079.3.peg.201"/>
<dbReference type="PANTHER" id="PTHR30576:SF0">
    <property type="entry name" value="UNDECAPRENYL-PHOSPHATE N-ACETYLGALACTOSAMINYL 1-PHOSPHATE TRANSFERASE-RELATED"/>
    <property type="match status" value="1"/>
</dbReference>
<name>X8JAB6_9FIRM</name>
<feature type="transmembrane region" description="Helical" evidence="2">
    <location>
        <begin position="37"/>
        <end position="61"/>
    </location>
</feature>
<protein>
    <submittedName>
        <fullName evidence="4">Sugar transferase</fullName>
        <ecNumber evidence="4">2.4.1.-</ecNumber>
    </submittedName>
</protein>
<dbReference type="Pfam" id="PF02397">
    <property type="entry name" value="Bac_transf"/>
    <property type="match status" value="1"/>
</dbReference>
<evidence type="ECO:0000256" key="2">
    <source>
        <dbReference type="SAM" id="Phobius"/>
    </source>
</evidence>
<evidence type="ECO:0000313" key="5">
    <source>
        <dbReference type="Proteomes" id="UP000022645"/>
    </source>
</evidence>
<dbReference type="AlphaFoldDB" id="X8JAB6"/>
<gene>
    <name evidence="4" type="ORF">HMPREF0581_0234</name>
</gene>
<dbReference type="EC" id="2.4.1.-" evidence="4"/>
<keyword evidence="4" id="KW-0808">Transferase</keyword>
<sequence>MVLCKWNDLPEHMRCDEVKEYYDILNSRKGSLIAKRIFDFVISLLMTIILSPILLILIILIKIDDPGPAFFRQVRATTNGREFRIFKFRTMVVNAEKLGAQVTQENDPRVTKIGHKLRRYRLDELPQLLNVITGDMSFVGTRPEVPRYVACYSNEMLATLLLPAGVTSEASITYKDENELIGCAENPDEVYVERVLPEKMKYNLDALRNFSFVGEIKTMLKTVGAVIR</sequence>
<accession>X8JAB6</accession>
<keyword evidence="2" id="KW-0472">Membrane</keyword>
<dbReference type="Proteomes" id="UP000022645">
    <property type="component" value="Unassembled WGS sequence"/>
</dbReference>
<dbReference type="GO" id="GO:0016780">
    <property type="term" value="F:phosphotransferase activity, for other substituted phosphate groups"/>
    <property type="evidence" value="ECO:0007669"/>
    <property type="project" value="TreeGrafter"/>
</dbReference>
<organism evidence="4 5">
    <name type="scientific">Mogibacterium timidum ATCC 33093</name>
    <dbReference type="NCBI Taxonomy" id="1401079"/>
    <lineage>
        <taxon>Bacteria</taxon>
        <taxon>Bacillati</taxon>
        <taxon>Bacillota</taxon>
        <taxon>Clostridia</taxon>
        <taxon>Peptostreptococcales</taxon>
        <taxon>Anaerovoracaceae</taxon>
        <taxon>Mogibacterium</taxon>
    </lineage>
</organism>
<keyword evidence="2" id="KW-1133">Transmembrane helix</keyword>
<comment type="caution">
    <text evidence="4">The sequence shown here is derived from an EMBL/GenBank/DDBJ whole genome shotgun (WGS) entry which is preliminary data.</text>
</comment>
<dbReference type="EMBL" id="JALU01000003">
    <property type="protein sequence ID" value="EUC58166.1"/>
    <property type="molecule type" value="Genomic_DNA"/>
</dbReference>
<comment type="similarity">
    <text evidence="1">Belongs to the bacterial sugar transferase family.</text>
</comment>
<dbReference type="RefSeq" id="WP_036379490.1">
    <property type="nucleotide sequence ID" value="NZ_JALU01000003.1"/>
</dbReference>
<keyword evidence="4" id="KW-0328">Glycosyltransferase</keyword>
<dbReference type="InterPro" id="IPR003362">
    <property type="entry name" value="Bact_transf"/>
</dbReference>
<proteinExistence type="inferred from homology"/>
<dbReference type="GO" id="GO:0016757">
    <property type="term" value="F:glycosyltransferase activity"/>
    <property type="evidence" value="ECO:0007669"/>
    <property type="project" value="UniProtKB-KW"/>
</dbReference>
<evidence type="ECO:0000256" key="1">
    <source>
        <dbReference type="ARBA" id="ARBA00006464"/>
    </source>
</evidence>
<reference evidence="4 5" key="1">
    <citation type="submission" date="2014-01" db="EMBL/GenBank/DDBJ databases">
        <authorList>
            <person name="Durkin A.S."/>
            <person name="McCorrison J."/>
            <person name="Torralba M."/>
            <person name="Gillis M."/>
            <person name="Haft D.H."/>
            <person name="Methe B."/>
            <person name="Sutton G."/>
            <person name="Nelson K.E."/>
        </authorList>
    </citation>
    <scope>NUCLEOTIDE SEQUENCE [LARGE SCALE GENOMIC DNA]</scope>
    <source>
        <strain evidence="4 5">ATCC 33093</strain>
    </source>
</reference>